<evidence type="ECO:0000256" key="3">
    <source>
        <dbReference type="RuleBase" id="RU361235"/>
    </source>
</evidence>
<comment type="caution">
    <text evidence="5">The sequence shown here is derived from an EMBL/GenBank/DDBJ whole genome shotgun (WGS) entry which is preliminary data.</text>
</comment>
<evidence type="ECO:0000313" key="5">
    <source>
        <dbReference type="EMBL" id="EIW83910.1"/>
    </source>
</evidence>
<dbReference type="PANTHER" id="PTHR11559">
    <property type="entry name" value="CARBOXYLESTERASE"/>
    <property type="match status" value="1"/>
</dbReference>
<comment type="similarity">
    <text evidence="1 3">Belongs to the type-B carboxylesterase/lipase family.</text>
</comment>
<feature type="signal peptide" evidence="3">
    <location>
        <begin position="1"/>
        <end position="22"/>
    </location>
</feature>
<dbReference type="KEGG" id="cput:CONPUDRAFT_88290"/>
<dbReference type="Pfam" id="PF00135">
    <property type="entry name" value="COesterase"/>
    <property type="match status" value="1"/>
</dbReference>
<accession>A0A5M3MXS2</accession>
<dbReference type="InterPro" id="IPR029058">
    <property type="entry name" value="AB_hydrolase_fold"/>
</dbReference>
<dbReference type="EC" id="3.1.1.-" evidence="3"/>
<dbReference type="PROSITE" id="PS00122">
    <property type="entry name" value="CARBOXYLESTERASE_B_1"/>
    <property type="match status" value="1"/>
</dbReference>
<dbReference type="SUPFAM" id="SSF53474">
    <property type="entry name" value="alpha/beta-Hydrolases"/>
    <property type="match status" value="1"/>
</dbReference>
<dbReference type="Proteomes" id="UP000053558">
    <property type="component" value="Unassembled WGS sequence"/>
</dbReference>
<dbReference type="EMBL" id="JH711575">
    <property type="protein sequence ID" value="EIW83910.1"/>
    <property type="molecule type" value="Genomic_DNA"/>
</dbReference>
<dbReference type="RefSeq" id="XP_007765766.1">
    <property type="nucleotide sequence ID" value="XM_007767576.1"/>
</dbReference>
<evidence type="ECO:0000256" key="1">
    <source>
        <dbReference type="ARBA" id="ARBA00005964"/>
    </source>
</evidence>
<dbReference type="GO" id="GO:0016787">
    <property type="term" value="F:hydrolase activity"/>
    <property type="evidence" value="ECO:0007669"/>
    <property type="project" value="UniProtKB-KW"/>
</dbReference>
<keyword evidence="6" id="KW-1185">Reference proteome</keyword>
<name>A0A5M3MXS2_CONPW</name>
<dbReference type="InterPro" id="IPR002018">
    <property type="entry name" value="CarbesteraseB"/>
</dbReference>
<dbReference type="InterPro" id="IPR050309">
    <property type="entry name" value="Type-B_Carboxylest/Lipase"/>
</dbReference>
<protein>
    <recommendedName>
        <fullName evidence="3">Carboxylic ester hydrolase</fullName>
        <ecNumber evidence="3">3.1.1.-</ecNumber>
    </recommendedName>
</protein>
<evidence type="ECO:0000259" key="4">
    <source>
        <dbReference type="Pfam" id="PF00135"/>
    </source>
</evidence>
<feature type="domain" description="Carboxylesterase type B" evidence="4">
    <location>
        <begin position="43"/>
        <end position="513"/>
    </location>
</feature>
<sequence length="539" mass="58994">MVLSSQLFICLLAARSFLGVFSTPTVASSGSVDVTLKTGVFRDSWLGIPYAQSPEGSLRFKAPVPITNASTGVQYAYSFGDACPQPATSSIGANISENCLNLNVWRPNGTSLDAKLPVLVWHYGGAYMIGAASDPSYNPTRIISQSVSMGKPLIFVSVNYRVNTFGFLASSDIPPEDLNAGFWDIHAALEFVQENIASFGGDPSKVTIWGQSAGAGAVEAQLLFTPTPAPFRAVIADSSTGPMKNAPYAYQYDKPGEPYYRLLEATNCTAGPTSVACLQKLPYEVLANISNAMIDNTLNQQLWQPSIGPAGSFMPERPSERILSGNFPNLPYLGGTNLNEGTLFSQSVFNLSLPSSEQTAAFDSFIEHLVIDNSTLTTSVMQGIDQYFPVNDTSYGGLYHTGDMLFDRSEAWYTDSMFLAPRRYLFEHTASRLPMYSYYFTEYIPGNPIDLGVYHASELSLLFGPVPNPVENTFANQMLSYWISFVNDLSPADDWPKYDPSAPQVMQLMRDNVTLIPDDFSLNRTEYLSTPALLNAFEK</sequence>
<evidence type="ECO:0000256" key="2">
    <source>
        <dbReference type="ARBA" id="ARBA00022801"/>
    </source>
</evidence>
<dbReference type="OMA" id="AWYTDEM"/>
<keyword evidence="2 3" id="KW-0378">Hydrolase</keyword>
<gene>
    <name evidence="5" type="ORF">CONPUDRAFT_88290</name>
</gene>
<dbReference type="GeneID" id="19211240"/>
<keyword evidence="3" id="KW-0732">Signal</keyword>
<reference evidence="6" key="1">
    <citation type="journal article" date="2012" name="Science">
        <title>The Paleozoic origin of enzymatic lignin decomposition reconstructed from 31 fungal genomes.</title>
        <authorList>
            <person name="Floudas D."/>
            <person name="Binder M."/>
            <person name="Riley R."/>
            <person name="Barry K."/>
            <person name="Blanchette R.A."/>
            <person name="Henrissat B."/>
            <person name="Martinez A.T."/>
            <person name="Otillar R."/>
            <person name="Spatafora J.W."/>
            <person name="Yadav J.S."/>
            <person name="Aerts A."/>
            <person name="Benoit I."/>
            <person name="Boyd A."/>
            <person name="Carlson A."/>
            <person name="Copeland A."/>
            <person name="Coutinho P.M."/>
            <person name="de Vries R.P."/>
            <person name="Ferreira P."/>
            <person name="Findley K."/>
            <person name="Foster B."/>
            <person name="Gaskell J."/>
            <person name="Glotzer D."/>
            <person name="Gorecki P."/>
            <person name="Heitman J."/>
            <person name="Hesse C."/>
            <person name="Hori C."/>
            <person name="Igarashi K."/>
            <person name="Jurgens J.A."/>
            <person name="Kallen N."/>
            <person name="Kersten P."/>
            <person name="Kohler A."/>
            <person name="Kuees U."/>
            <person name="Kumar T.K.A."/>
            <person name="Kuo A."/>
            <person name="LaButti K."/>
            <person name="Larrondo L.F."/>
            <person name="Lindquist E."/>
            <person name="Ling A."/>
            <person name="Lombard V."/>
            <person name="Lucas S."/>
            <person name="Lundell T."/>
            <person name="Martin R."/>
            <person name="McLaughlin D.J."/>
            <person name="Morgenstern I."/>
            <person name="Morin E."/>
            <person name="Murat C."/>
            <person name="Nagy L.G."/>
            <person name="Nolan M."/>
            <person name="Ohm R.A."/>
            <person name="Patyshakuliyeva A."/>
            <person name="Rokas A."/>
            <person name="Ruiz-Duenas F.J."/>
            <person name="Sabat G."/>
            <person name="Salamov A."/>
            <person name="Samejima M."/>
            <person name="Schmutz J."/>
            <person name="Slot J.C."/>
            <person name="St John F."/>
            <person name="Stenlid J."/>
            <person name="Sun H."/>
            <person name="Sun S."/>
            <person name="Syed K."/>
            <person name="Tsang A."/>
            <person name="Wiebenga A."/>
            <person name="Young D."/>
            <person name="Pisabarro A."/>
            <person name="Eastwood D.C."/>
            <person name="Martin F."/>
            <person name="Cullen D."/>
            <person name="Grigoriev I.V."/>
            <person name="Hibbett D.S."/>
        </authorList>
    </citation>
    <scope>NUCLEOTIDE SEQUENCE [LARGE SCALE GENOMIC DNA]</scope>
    <source>
        <strain evidence="6">RWD-64-598 SS2</strain>
    </source>
</reference>
<dbReference type="Gene3D" id="3.40.50.1820">
    <property type="entry name" value="alpha/beta hydrolase"/>
    <property type="match status" value="1"/>
</dbReference>
<evidence type="ECO:0000313" key="6">
    <source>
        <dbReference type="Proteomes" id="UP000053558"/>
    </source>
</evidence>
<organism evidence="5 6">
    <name type="scientific">Coniophora puteana (strain RWD-64-598)</name>
    <name type="common">Brown rot fungus</name>
    <dbReference type="NCBI Taxonomy" id="741705"/>
    <lineage>
        <taxon>Eukaryota</taxon>
        <taxon>Fungi</taxon>
        <taxon>Dikarya</taxon>
        <taxon>Basidiomycota</taxon>
        <taxon>Agaricomycotina</taxon>
        <taxon>Agaricomycetes</taxon>
        <taxon>Agaricomycetidae</taxon>
        <taxon>Boletales</taxon>
        <taxon>Coniophorineae</taxon>
        <taxon>Coniophoraceae</taxon>
        <taxon>Coniophora</taxon>
    </lineage>
</organism>
<dbReference type="OrthoDB" id="408631at2759"/>
<dbReference type="InterPro" id="IPR019826">
    <property type="entry name" value="Carboxylesterase_B_AS"/>
</dbReference>
<feature type="chain" id="PRO_5024448561" description="Carboxylic ester hydrolase" evidence="3">
    <location>
        <begin position="23"/>
        <end position="539"/>
    </location>
</feature>
<dbReference type="AlphaFoldDB" id="A0A5M3MXS2"/>
<proteinExistence type="inferred from homology"/>